<feature type="chain" id="PRO_5016301025" evidence="3">
    <location>
        <begin position="28"/>
        <end position="492"/>
    </location>
</feature>
<dbReference type="PANTHER" id="PTHR30023:SF0">
    <property type="entry name" value="PENICILLIN-SENSITIVE CARBOXYPEPTIDASE A"/>
    <property type="match status" value="1"/>
</dbReference>
<keyword evidence="4" id="KW-0645">Protease</keyword>
<dbReference type="PRINTS" id="PR00922">
    <property type="entry name" value="DADACBPTASE3"/>
</dbReference>
<dbReference type="InterPro" id="IPR000667">
    <property type="entry name" value="Peptidase_S13"/>
</dbReference>
<evidence type="ECO:0000256" key="3">
    <source>
        <dbReference type="SAM" id="SignalP"/>
    </source>
</evidence>
<reference evidence="4 5" key="1">
    <citation type="submission" date="2018-05" db="EMBL/GenBank/DDBJ databases">
        <title>Genomic Encyclopedia of Type Strains, Phase IV (KMG-IV): sequencing the most valuable type-strain genomes for metagenomic binning, comparative biology and taxonomic classification.</title>
        <authorList>
            <person name="Goeker M."/>
        </authorList>
    </citation>
    <scope>NUCLEOTIDE SEQUENCE [LARGE SCALE GENOMIC DNA]</scope>
    <source>
        <strain evidence="4 5">DSM 566</strain>
    </source>
</reference>
<keyword evidence="5" id="KW-1185">Reference proteome</keyword>
<dbReference type="GO" id="GO:0006508">
    <property type="term" value="P:proteolysis"/>
    <property type="evidence" value="ECO:0007669"/>
    <property type="project" value="InterPro"/>
</dbReference>
<dbReference type="Proteomes" id="UP000247811">
    <property type="component" value="Unassembled WGS sequence"/>
</dbReference>
<dbReference type="GO" id="GO:0000270">
    <property type="term" value="P:peptidoglycan metabolic process"/>
    <property type="evidence" value="ECO:0007669"/>
    <property type="project" value="TreeGrafter"/>
</dbReference>
<keyword evidence="4" id="KW-0121">Carboxypeptidase</keyword>
<sequence length="492" mass="52536">MKSLMRSVGLLWWGALTLLPAGTSAQAVPTAPVETTLPAAITRVLAAQRIDPRALSLWVGRTNRTEPLLAWRADTPVLSASLMKLLTSAAALERLGPTWQWTTTLVLERLPMAGVLDGSVYVVGGGDPRLTPERLMLVLQQLRQQMGVQQIRGDIVLDRSAFRVEARHPGDFDGEPGKPYNVQPDALLINQNSLMLTFTPVPALGVARVSMVPGLSGVELPATVPLASGPCGDWRGTLAADLGRADRLSFAGRFPAECGEKAWPVAHADPATYAARAIGSMWQLLGGQLQGRVRDGNLPAEVEARAGKDPALYSALPSPPLAEVLRDMNKHSNNTIARHVMLALAPQRPATVEAGREVARDVAVRQAGCAADEVVVDNGSGLSRQERLSASCLGRLLQWAWQRPWMPELIGSLPIAGVETTARRLTGATAQAHLKTGSLQNVSGIAGYIDQPDGTRTMLVAILNDHGSSSTDTRAVLDGVLRWSASLRTDTP</sequence>
<dbReference type="RefSeq" id="WP_110400818.1">
    <property type="nucleotide sequence ID" value="NZ_QJJS01000008.1"/>
</dbReference>
<evidence type="ECO:0000313" key="5">
    <source>
        <dbReference type="Proteomes" id="UP000247811"/>
    </source>
</evidence>
<dbReference type="SUPFAM" id="SSF56601">
    <property type="entry name" value="beta-lactamase/transpeptidase-like"/>
    <property type="match status" value="1"/>
</dbReference>
<proteinExistence type="inferred from homology"/>
<evidence type="ECO:0000256" key="2">
    <source>
        <dbReference type="ARBA" id="ARBA00022801"/>
    </source>
</evidence>
<dbReference type="OrthoDB" id="9802627at2"/>
<comment type="caution">
    <text evidence="4">The sequence shown here is derived from an EMBL/GenBank/DDBJ whole genome shotgun (WGS) entry which is preliminary data.</text>
</comment>
<protein>
    <submittedName>
        <fullName evidence="4">D-alanyl-D-alanine carboxypeptidase/D-alanyl-D-alanine-endopeptidase (Penicillin-binding protein 4)</fullName>
    </submittedName>
</protein>
<evidence type="ECO:0000256" key="1">
    <source>
        <dbReference type="ARBA" id="ARBA00006096"/>
    </source>
</evidence>
<organism evidence="4 5">
    <name type="scientific">Sphaerotilus hippei</name>
    <dbReference type="NCBI Taxonomy" id="744406"/>
    <lineage>
        <taxon>Bacteria</taxon>
        <taxon>Pseudomonadati</taxon>
        <taxon>Pseudomonadota</taxon>
        <taxon>Betaproteobacteria</taxon>
        <taxon>Burkholderiales</taxon>
        <taxon>Sphaerotilaceae</taxon>
        <taxon>Sphaerotilus</taxon>
    </lineage>
</organism>
<comment type="similarity">
    <text evidence="1">Belongs to the peptidase S13 family.</text>
</comment>
<dbReference type="Gene3D" id="3.50.80.20">
    <property type="entry name" value="D-Ala-D-Ala carboxypeptidase C, peptidase S13"/>
    <property type="match status" value="1"/>
</dbReference>
<feature type="signal peptide" evidence="3">
    <location>
        <begin position="1"/>
        <end position="27"/>
    </location>
</feature>
<dbReference type="EMBL" id="QJJS01000008">
    <property type="protein sequence ID" value="PXW95875.1"/>
    <property type="molecule type" value="Genomic_DNA"/>
</dbReference>
<keyword evidence="2" id="KW-0378">Hydrolase</keyword>
<dbReference type="AlphaFoldDB" id="A0A318GZW1"/>
<dbReference type="InterPro" id="IPR012338">
    <property type="entry name" value="Beta-lactam/transpept-like"/>
</dbReference>
<dbReference type="PANTHER" id="PTHR30023">
    <property type="entry name" value="D-ALANYL-D-ALANINE CARBOXYPEPTIDASE"/>
    <property type="match status" value="1"/>
</dbReference>
<gene>
    <name evidence="4" type="ORF">C7444_108134</name>
</gene>
<dbReference type="Gene3D" id="3.40.710.10">
    <property type="entry name" value="DD-peptidase/beta-lactamase superfamily"/>
    <property type="match status" value="1"/>
</dbReference>
<accession>A0A318GZW1</accession>
<dbReference type="GO" id="GO:0004185">
    <property type="term" value="F:serine-type carboxypeptidase activity"/>
    <property type="evidence" value="ECO:0007669"/>
    <property type="project" value="InterPro"/>
</dbReference>
<name>A0A318GZW1_9BURK</name>
<evidence type="ECO:0000313" key="4">
    <source>
        <dbReference type="EMBL" id="PXW95875.1"/>
    </source>
</evidence>
<dbReference type="Pfam" id="PF02113">
    <property type="entry name" value="Peptidase_S13"/>
    <property type="match status" value="1"/>
</dbReference>
<dbReference type="NCBIfam" id="TIGR00666">
    <property type="entry name" value="PBP4"/>
    <property type="match status" value="1"/>
</dbReference>
<keyword evidence="3" id="KW-0732">Signal</keyword>